<evidence type="ECO:0000313" key="2">
    <source>
        <dbReference type="EMBL" id="UTF52581.1"/>
    </source>
</evidence>
<dbReference type="RefSeq" id="WP_254156557.1">
    <property type="nucleotide sequence ID" value="NZ_CP100355.1"/>
</dbReference>
<evidence type="ECO:0000256" key="1">
    <source>
        <dbReference type="SAM" id="Phobius"/>
    </source>
</evidence>
<feature type="transmembrane region" description="Helical" evidence="1">
    <location>
        <begin position="9"/>
        <end position="29"/>
    </location>
</feature>
<name>A0A9E7N807_9EURY</name>
<dbReference type="AlphaFoldDB" id="A0A9E7N807"/>
<keyword evidence="3" id="KW-1185">Reference proteome</keyword>
<dbReference type="Proteomes" id="UP001056855">
    <property type="component" value="Chromosome"/>
</dbReference>
<organism evidence="2 3">
    <name type="scientific">Natronosalvus rutilus</name>
    <dbReference type="NCBI Taxonomy" id="2953753"/>
    <lineage>
        <taxon>Archaea</taxon>
        <taxon>Methanobacteriati</taxon>
        <taxon>Methanobacteriota</taxon>
        <taxon>Stenosarchaea group</taxon>
        <taxon>Halobacteria</taxon>
        <taxon>Halobacteriales</taxon>
        <taxon>Natrialbaceae</taxon>
        <taxon>Natronosalvus</taxon>
    </lineage>
</organism>
<keyword evidence="1" id="KW-0472">Membrane</keyword>
<dbReference type="KEGG" id="sawl:NGM29_12380"/>
<evidence type="ECO:0000313" key="3">
    <source>
        <dbReference type="Proteomes" id="UP001056855"/>
    </source>
</evidence>
<keyword evidence="1" id="KW-1133">Transmembrane helix</keyword>
<keyword evidence="1" id="KW-0812">Transmembrane</keyword>
<feature type="transmembrane region" description="Helical" evidence="1">
    <location>
        <begin position="41"/>
        <end position="61"/>
    </location>
</feature>
<gene>
    <name evidence="2" type="ORF">NGM29_12380</name>
</gene>
<accession>A0A9E7N807</accession>
<dbReference type="GeneID" id="73290856"/>
<reference evidence="2" key="1">
    <citation type="submission" date="2022-06" db="EMBL/GenBank/DDBJ databases">
        <title>Diverse halophilic archaea isolated from saline environments.</title>
        <authorList>
            <person name="Cui H.-L."/>
        </authorList>
    </citation>
    <scope>NUCLEOTIDE SEQUENCE</scope>
    <source>
        <strain evidence="2">WLHS1</strain>
    </source>
</reference>
<dbReference type="EMBL" id="CP100355">
    <property type="protein sequence ID" value="UTF52581.1"/>
    <property type="molecule type" value="Genomic_DNA"/>
</dbReference>
<sequence>MQSTLVRILAWSGVGLSAVWAVAIVLLVLGRFTPLPSFDLVASTVVVGGILATVLGIGQLLRNGYRWLVDR</sequence>
<protein>
    <submittedName>
        <fullName evidence="2">Uncharacterized protein</fullName>
    </submittedName>
</protein>
<proteinExistence type="predicted"/>